<evidence type="ECO:0000256" key="1">
    <source>
        <dbReference type="SAM" id="SignalP"/>
    </source>
</evidence>
<keyword evidence="3" id="KW-1185">Reference proteome</keyword>
<keyword evidence="1" id="KW-0732">Signal</keyword>
<reference evidence="2 3" key="1">
    <citation type="submission" date="2018-09" db="EMBL/GenBank/DDBJ databases">
        <title>Comparative genomics of Leucobacter spp.</title>
        <authorList>
            <person name="Reis A.C."/>
            <person name="Kolvenbach B.A."/>
            <person name="Corvini P.F.X."/>
            <person name="Nunes O.C."/>
        </authorList>
    </citation>
    <scope>NUCLEOTIDE SEQUENCE [LARGE SCALE GENOMIC DNA]</scope>
    <source>
        <strain evidence="2 3">TAN 31504</strain>
    </source>
</reference>
<protein>
    <recommendedName>
        <fullName evidence="4">Adhesin domain-containing protein</fullName>
    </recommendedName>
</protein>
<feature type="chain" id="PRO_5046109735" description="Adhesin domain-containing protein" evidence="1">
    <location>
        <begin position="28"/>
        <end position="267"/>
    </location>
</feature>
<dbReference type="Proteomes" id="UP001645859">
    <property type="component" value="Unassembled WGS sequence"/>
</dbReference>
<feature type="signal peptide" evidence="1">
    <location>
        <begin position="1"/>
        <end position="27"/>
    </location>
</feature>
<name>A0ABS1SJC6_9MICO</name>
<evidence type="ECO:0000313" key="3">
    <source>
        <dbReference type="Proteomes" id="UP001645859"/>
    </source>
</evidence>
<sequence length="267" mass="27331">MGSAIMWTTAAVGGLMILGIGASAASAAIGSAVQGTAGGTQAVSTRGVTDLDLNIGTAEFTLAYGPVTEATLEVTGPRGDQWRLNRDEDSLVVTSPRGLGGSCWFGFCPPDRSTSTVGTLTLPQEFATRELDLDATVGVGQFTSDGRFGSVSVEIGAGEARLTGMARDLDVTVGVGEFTGEFTGVQTAAFDVSMGELDARLRGPAPRTVDVTVGVGSATLELPDEVYAVQTHSSLGDMQNDLRVAPDATARISAEVSLGELVLRPGS</sequence>
<dbReference type="EMBL" id="QYAC01000008">
    <property type="protein sequence ID" value="MBL3680481.1"/>
    <property type="molecule type" value="Genomic_DNA"/>
</dbReference>
<evidence type="ECO:0000313" key="2">
    <source>
        <dbReference type="EMBL" id="MBL3680481.1"/>
    </source>
</evidence>
<gene>
    <name evidence="2" type="ORF">D3230_14460</name>
</gene>
<proteinExistence type="predicted"/>
<comment type="caution">
    <text evidence="2">The sequence shown here is derived from an EMBL/GenBank/DDBJ whole genome shotgun (WGS) entry which is preliminary data.</text>
</comment>
<evidence type="ECO:0008006" key="4">
    <source>
        <dbReference type="Google" id="ProtNLM"/>
    </source>
</evidence>
<organism evidence="2 3">
    <name type="scientific">Leucobacter chromiireducens subsp. solipictus</name>
    <dbReference type="NCBI Taxonomy" id="398235"/>
    <lineage>
        <taxon>Bacteria</taxon>
        <taxon>Bacillati</taxon>
        <taxon>Actinomycetota</taxon>
        <taxon>Actinomycetes</taxon>
        <taxon>Micrococcales</taxon>
        <taxon>Microbacteriaceae</taxon>
        <taxon>Leucobacter</taxon>
    </lineage>
</organism>
<accession>A0ABS1SJC6</accession>